<evidence type="ECO:0000256" key="11">
    <source>
        <dbReference type="SAM" id="MobiDB-lite"/>
    </source>
</evidence>
<dbReference type="PROSITE" id="PS50088">
    <property type="entry name" value="ANK_REPEAT"/>
    <property type="match status" value="1"/>
</dbReference>
<dbReference type="InterPro" id="IPR002153">
    <property type="entry name" value="TRPC_channel"/>
</dbReference>
<dbReference type="AlphaFoldDB" id="A0A9W3ASU6"/>
<evidence type="ECO:0000256" key="9">
    <source>
        <dbReference type="ARBA" id="ARBA00023303"/>
    </source>
</evidence>
<dbReference type="GeneID" id="106059690"/>
<evidence type="ECO:0000256" key="8">
    <source>
        <dbReference type="ARBA" id="ARBA00023136"/>
    </source>
</evidence>
<keyword evidence="8 12" id="KW-0472">Membrane</keyword>
<dbReference type="OrthoDB" id="2373987at2759"/>
<name>A0A9W3ASU6_BIOGL</name>
<comment type="subcellular location">
    <subcellularLocation>
        <location evidence="1">Membrane</location>
        <topology evidence="1">Multi-pass membrane protein</topology>
    </subcellularLocation>
</comment>
<dbReference type="PROSITE" id="PS50297">
    <property type="entry name" value="ANK_REP_REGION"/>
    <property type="match status" value="1"/>
</dbReference>
<keyword evidence="9" id="KW-0407">Ion channel</keyword>
<feature type="domain" description="Transient receptor ion channel" evidence="13">
    <location>
        <begin position="189"/>
        <end position="251"/>
    </location>
</feature>
<proteinExistence type="predicted"/>
<evidence type="ECO:0000256" key="4">
    <source>
        <dbReference type="ARBA" id="ARBA00022737"/>
    </source>
</evidence>
<dbReference type="GO" id="GO:0034703">
    <property type="term" value="C:cation channel complex"/>
    <property type="evidence" value="ECO:0007669"/>
    <property type="project" value="TreeGrafter"/>
</dbReference>
<dbReference type="InterPro" id="IPR013555">
    <property type="entry name" value="TRP_dom"/>
</dbReference>
<dbReference type="GO" id="GO:0015279">
    <property type="term" value="F:store-operated calcium channel activity"/>
    <property type="evidence" value="ECO:0007669"/>
    <property type="project" value="TreeGrafter"/>
</dbReference>
<dbReference type="InterPro" id="IPR005821">
    <property type="entry name" value="Ion_trans_dom"/>
</dbReference>
<dbReference type="PRINTS" id="PR01097">
    <property type="entry name" value="TRNSRECEPTRP"/>
</dbReference>
<keyword evidence="3 12" id="KW-0812">Transmembrane</keyword>
<reference evidence="15" key="1">
    <citation type="submission" date="2025-08" db="UniProtKB">
        <authorList>
            <consortium name="RefSeq"/>
        </authorList>
    </citation>
    <scope>IDENTIFICATION</scope>
</reference>
<dbReference type="SMART" id="SM00248">
    <property type="entry name" value="ANK"/>
    <property type="match status" value="2"/>
</dbReference>
<feature type="transmembrane region" description="Helical" evidence="12">
    <location>
        <begin position="372"/>
        <end position="395"/>
    </location>
</feature>
<dbReference type="GO" id="GO:0051480">
    <property type="term" value="P:regulation of cytosolic calcium ion concentration"/>
    <property type="evidence" value="ECO:0007669"/>
    <property type="project" value="TreeGrafter"/>
</dbReference>
<evidence type="ECO:0000256" key="12">
    <source>
        <dbReference type="SAM" id="Phobius"/>
    </source>
</evidence>
<dbReference type="GO" id="GO:0005886">
    <property type="term" value="C:plasma membrane"/>
    <property type="evidence" value="ECO:0007669"/>
    <property type="project" value="TreeGrafter"/>
</dbReference>
<evidence type="ECO:0000256" key="10">
    <source>
        <dbReference type="PROSITE-ProRule" id="PRU00023"/>
    </source>
</evidence>
<dbReference type="Pfam" id="PF08344">
    <property type="entry name" value="TRP_2"/>
    <property type="match status" value="1"/>
</dbReference>
<dbReference type="OMA" id="KPHKFNC"/>
<dbReference type="Pfam" id="PF00520">
    <property type="entry name" value="Ion_trans"/>
    <property type="match status" value="1"/>
</dbReference>
<feature type="transmembrane region" description="Helical" evidence="12">
    <location>
        <begin position="340"/>
        <end position="360"/>
    </location>
</feature>
<evidence type="ECO:0000313" key="15">
    <source>
        <dbReference type="RefSeq" id="XP_055890355.1"/>
    </source>
</evidence>
<feature type="transmembrane region" description="Helical" evidence="12">
    <location>
        <begin position="478"/>
        <end position="496"/>
    </location>
</feature>
<evidence type="ECO:0000313" key="14">
    <source>
        <dbReference type="Proteomes" id="UP001165740"/>
    </source>
</evidence>
<dbReference type="Pfam" id="PF12796">
    <property type="entry name" value="Ank_2"/>
    <property type="match status" value="1"/>
</dbReference>
<evidence type="ECO:0000256" key="7">
    <source>
        <dbReference type="ARBA" id="ARBA00023065"/>
    </source>
</evidence>
<sequence length="903" mass="104685">MSAKSFSSTGRRAGPSRQSQYSKISQDSFCSNVTFVDIEEEFLQAAEFGDIHHMCRILKEHPELDTECSDALGRTALRMAVKNEHLEIVEFLLERSSRHHIYEAVLQAISAGHTQIADTILKHKRYLEMWKEKRKLGATDDFYKTAYPDSQFSPDLTPLILASQKNQYEIVQLLLLRGETIIKPHKFSCDCQECQNKIKFDQLRLAKYRLNAYKGLASEAYISLSSKDPILTAFELAAELRRLSSVEKHFKREYRDLADQLSDYVVKLLDRIRSQKELELVLNKTGKPLQEKFDSLARFKLALKYKEKKFIAHPSCQQRLIRSWYHGVGKLERASWPARLLLLLLFVMTYPVLVLLHVLFPNSKAAKILQFPFVKFTCHAVSFTLFLALIIVSTWESSQSVSKYITFRSTYNRTYFARYSHLIEQCDDSLYGEDFPLRPSLPSVTDILLTLWIIGMVCQECHQLYQSGLREHISLYNLMDFMLLCAYIATLSLRYWTMYKFYQALDVLKSGSESCSDIRSIYWLNTDRIRWLPTDPINVSESLFALANIMSFFRISYLLPANGILGPLQISLGRMLKDIAKFGVLFVLVIFAFMLGLHNLYWYYSDRKDIELNKTWHPADVKAEKHFGDVLATFRTVFWAMFGRGERTVVELGEYNALTEDIGYFIYGAYNVAMVTVLLNMLIAMMTRSFTRIAEDSDREWKFARSTLYMDYIGHGSTLPPPLNLLTVPKAIVKIITDTCEEEQHTVPSAPVIEQEESSVLSIFPTFRHDVKEKTLGKIIQKELQTMSPTLDEGTDLPVSYEPSPNIARRLQLVNMLEESEKLTYQQTMQRIVQRYIFDIQREAEVTEDDFEEIKKDISRFRFDLDNQLVLSASVQEELKQRILEVRKEFQKLTQDCKLTKGK</sequence>
<evidence type="ECO:0000256" key="1">
    <source>
        <dbReference type="ARBA" id="ARBA00004141"/>
    </source>
</evidence>
<feature type="region of interest" description="Disordered" evidence="11">
    <location>
        <begin position="1"/>
        <end position="20"/>
    </location>
</feature>
<feature type="transmembrane region" description="Helical" evidence="12">
    <location>
        <begin position="582"/>
        <end position="604"/>
    </location>
</feature>
<feature type="repeat" description="ANK" evidence="10">
    <location>
        <begin position="72"/>
        <end position="104"/>
    </location>
</feature>
<dbReference type="PANTHER" id="PTHR10117:SF79">
    <property type="entry name" value="SHORT TRANSIENT RECEPTOR POTENTIAL CHANNEL 3-LIKE"/>
    <property type="match status" value="1"/>
</dbReference>
<dbReference type="SUPFAM" id="SSF48403">
    <property type="entry name" value="Ankyrin repeat"/>
    <property type="match status" value="1"/>
</dbReference>
<feature type="transmembrane region" description="Helical" evidence="12">
    <location>
        <begin position="662"/>
        <end position="683"/>
    </location>
</feature>
<dbReference type="Gene3D" id="1.10.287.70">
    <property type="match status" value="1"/>
</dbReference>
<protein>
    <submittedName>
        <fullName evidence="15">Short transient receptor potential channel 7-like</fullName>
    </submittedName>
</protein>
<dbReference type="Pfam" id="PF00023">
    <property type="entry name" value="Ank"/>
    <property type="match status" value="1"/>
</dbReference>
<evidence type="ECO:0000256" key="5">
    <source>
        <dbReference type="ARBA" id="ARBA00022989"/>
    </source>
</evidence>
<dbReference type="Gene3D" id="1.25.40.20">
    <property type="entry name" value="Ankyrin repeat-containing domain"/>
    <property type="match status" value="1"/>
</dbReference>
<keyword evidence="4" id="KW-0677">Repeat</keyword>
<evidence type="ECO:0000256" key="6">
    <source>
        <dbReference type="ARBA" id="ARBA00023043"/>
    </source>
</evidence>
<dbReference type="InterPro" id="IPR002110">
    <property type="entry name" value="Ankyrin_rpt"/>
</dbReference>
<keyword evidence="2" id="KW-0813">Transport</keyword>
<dbReference type="InterPro" id="IPR036770">
    <property type="entry name" value="Ankyrin_rpt-contain_sf"/>
</dbReference>
<evidence type="ECO:0000259" key="13">
    <source>
        <dbReference type="SMART" id="SM01420"/>
    </source>
</evidence>
<keyword evidence="7" id="KW-0406">Ion transport</keyword>
<dbReference type="NCBIfam" id="TIGR00870">
    <property type="entry name" value="trp"/>
    <property type="match status" value="1"/>
</dbReference>
<gene>
    <name evidence="15" type="primary">LOC106059690</name>
</gene>
<dbReference type="GO" id="GO:0007338">
    <property type="term" value="P:single fertilization"/>
    <property type="evidence" value="ECO:0007669"/>
    <property type="project" value="TreeGrafter"/>
</dbReference>
<evidence type="ECO:0000256" key="3">
    <source>
        <dbReference type="ARBA" id="ARBA00022692"/>
    </source>
</evidence>
<dbReference type="GO" id="GO:0070679">
    <property type="term" value="F:inositol 1,4,5 trisphosphate binding"/>
    <property type="evidence" value="ECO:0007669"/>
    <property type="project" value="TreeGrafter"/>
</dbReference>
<dbReference type="Proteomes" id="UP001165740">
    <property type="component" value="Chromosome 7"/>
</dbReference>
<keyword evidence="6 10" id="KW-0040">ANK repeat</keyword>
<keyword evidence="14" id="KW-1185">Reference proteome</keyword>
<evidence type="ECO:0000256" key="2">
    <source>
        <dbReference type="ARBA" id="ARBA00022448"/>
    </source>
</evidence>
<accession>A0A9W3ASU6</accession>
<dbReference type="PANTHER" id="PTHR10117">
    <property type="entry name" value="TRANSIENT RECEPTOR POTENTIAL CHANNEL"/>
    <property type="match status" value="1"/>
</dbReference>
<keyword evidence="5 12" id="KW-1133">Transmembrane helix</keyword>
<dbReference type="RefSeq" id="XP_055890355.1">
    <property type="nucleotide sequence ID" value="XM_056034380.1"/>
</dbReference>
<dbReference type="SMART" id="SM01420">
    <property type="entry name" value="TRP_2"/>
    <property type="match status" value="1"/>
</dbReference>
<organism evidence="14 15">
    <name type="scientific">Biomphalaria glabrata</name>
    <name type="common">Bloodfluke planorb</name>
    <name type="synonym">Freshwater snail</name>
    <dbReference type="NCBI Taxonomy" id="6526"/>
    <lineage>
        <taxon>Eukaryota</taxon>
        <taxon>Metazoa</taxon>
        <taxon>Spiralia</taxon>
        <taxon>Lophotrochozoa</taxon>
        <taxon>Mollusca</taxon>
        <taxon>Gastropoda</taxon>
        <taxon>Heterobranchia</taxon>
        <taxon>Euthyneura</taxon>
        <taxon>Panpulmonata</taxon>
        <taxon>Hygrophila</taxon>
        <taxon>Lymnaeoidea</taxon>
        <taxon>Planorbidae</taxon>
        <taxon>Biomphalaria</taxon>
    </lineage>
</organism>